<keyword evidence="1" id="KW-0732">Signal</keyword>
<evidence type="ECO:0008006" key="3">
    <source>
        <dbReference type="Google" id="ProtNLM"/>
    </source>
</evidence>
<dbReference type="InterPro" id="IPR036116">
    <property type="entry name" value="FN3_sf"/>
</dbReference>
<evidence type="ECO:0000313" key="2">
    <source>
        <dbReference type="EMBL" id="SVB73020.1"/>
    </source>
</evidence>
<dbReference type="Pfam" id="PF13517">
    <property type="entry name" value="FG-GAP_3"/>
    <property type="match status" value="2"/>
</dbReference>
<reference evidence="2" key="1">
    <citation type="submission" date="2018-05" db="EMBL/GenBank/DDBJ databases">
        <authorList>
            <person name="Lanie J.A."/>
            <person name="Ng W.-L."/>
            <person name="Kazmierczak K.M."/>
            <person name="Andrzejewski T.M."/>
            <person name="Davidsen T.M."/>
            <person name="Wayne K.J."/>
            <person name="Tettelin H."/>
            <person name="Glass J.I."/>
            <person name="Rusch D."/>
            <person name="Podicherti R."/>
            <person name="Tsui H.-C.T."/>
            <person name="Winkler M.E."/>
        </authorList>
    </citation>
    <scope>NUCLEOTIDE SEQUENCE</scope>
</reference>
<dbReference type="PANTHER" id="PTHR46580:SF4">
    <property type="entry name" value="ATP_GTP-BINDING PROTEIN"/>
    <property type="match status" value="1"/>
</dbReference>
<dbReference type="SUPFAM" id="SSF69318">
    <property type="entry name" value="Integrin alpha N-terminal domain"/>
    <property type="match status" value="1"/>
</dbReference>
<dbReference type="InterPro" id="IPR028994">
    <property type="entry name" value="Integrin_alpha_N"/>
</dbReference>
<dbReference type="PANTHER" id="PTHR46580">
    <property type="entry name" value="SENSOR KINASE-RELATED"/>
    <property type="match status" value="1"/>
</dbReference>
<dbReference type="InterPro" id="IPR013517">
    <property type="entry name" value="FG-GAP"/>
</dbReference>
<dbReference type="SUPFAM" id="SSF49265">
    <property type="entry name" value="Fibronectin type III"/>
    <property type="match status" value="1"/>
</dbReference>
<evidence type="ECO:0000256" key="1">
    <source>
        <dbReference type="ARBA" id="ARBA00022729"/>
    </source>
</evidence>
<protein>
    <recommendedName>
        <fullName evidence="3">Fibronectin type-III domain-containing protein</fullName>
    </recommendedName>
</protein>
<dbReference type="Gene3D" id="2.60.40.10">
    <property type="entry name" value="Immunoglobulins"/>
    <property type="match status" value="1"/>
</dbReference>
<accession>A0A382GCU2</accession>
<dbReference type="InterPro" id="IPR013783">
    <property type="entry name" value="Ig-like_fold"/>
</dbReference>
<gene>
    <name evidence="2" type="ORF">METZ01_LOCUS225874</name>
</gene>
<organism evidence="2">
    <name type="scientific">marine metagenome</name>
    <dbReference type="NCBI Taxonomy" id="408172"/>
    <lineage>
        <taxon>unclassified sequences</taxon>
        <taxon>metagenomes</taxon>
        <taxon>ecological metagenomes</taxon>
    </lineage>
</organism>
<dbReference type="AlphaFoldDB" id="A0A382GCU2"/>
<name>A0A382GCU2_9ZZZZ</name>
<proteinExistence type="predicted"/>
<feature type="non-terminal residue" evidence="2">
    <location>
        <position position="1"/>
    </location>
</feature>
<dbReference type="EMBL" id="UINC01054837">
    <property type="protein sequence ID" value="SVB73020.1"/>
    <property type="molecule type" value="Genomic_DNA"/>
</dbReference>
<feature type="non-terminal residue" evidence="2">
    <location>
        <position position="498"/>
    </location>
</feature>
<sequence>NGTSLTKDQTTIFPDLFNGSSSWGDYDNDGDLDLVICGQTADKTATVSRFYKNEPTGRLTELTTAEDVGGLKAGAFRFTDLDSDGDLDMIMSGWNKIQGKLVTWILENEPLGTFSLIPNQIDFGVAYGTIDAIDYNNDGLKDFVIAGADSVTNHAGSIHSLSGRVYLNNGNGTFSPIKEIPGARTIRFADINLDAIPDLIANGTTGIGYDSLTFSHVYLNTIEGQNQPPEPPSALTAFAVSTRAIFTWGAGTDDIDDPASLSYNLRIGTTSGGKELMSPSLPFNQTSVGQRLVREFNEIPHGTYYWAVQTVDAAGNISDWSPEDTLFISRLVTSTQSLPGVYFSTAGWADYDEDDLLDLALSGIVFSGGSITNLFKNEGGLLNQDLTQNIEAVFGGHLTWVDYTNDGHLDLSLSGFQIINFQGFPATAFYKWENGTYIFDPQDNVTTSYYGYTMGINGGSNNHSWGDYDNDGDLDFVIGGIDFGGGRHLKVFQNDTGT</sequence>